<keyword evidence="4" id="KW-1185">Reference proteome</keyword>
<dbReference type="EMBL" id="JACRSU010000003">
    <property type="protein sequence ID" value="MBC8541022.1"/>
    <property type="molecule type" value="Genomic_DNA"/>
</dbReference>
<dbReference type="InterPro" id="IPR001451">
    <property type="entry name" value="Hexapep"/>
</dbReference>
<dbReference type="InterPro" id="IPR018357">
    <property type="entry name" value="Hexapep_transf_CS"/>
</dbReference>
<dbReference type="Pfam" id="PF00132">
    <property type="entry name" value="Hexapep"/>
    <property type="match status" value="1"/>
</dbReference>
<organism evidence="3 4">
    <name type="scientific">Congzhengia minquanensis</name>
    <dbReference type="NCBI Taxonomy" id="2763657"/>
    <lineage>
        <taxon>Bacteria</taxon>
        <taxon>Bacillati</taxon>
        <taxon>Bacillota</taxon>
        <taxon>Clostridia</taxon>
        <taxon>Eubacteriales</taxon>
        <taxon>Oscillospiraceae</taxon>
        <taxon>Congzhengia</taxon>
    </lineage>
</organism>
<evidence type="ECO:0000313" key="4">
    <source>
        <dbReference type="Proteomes" id="UP000611762"/>
    </source>
</evidence>
<evidence type="ECO:0000256" key="2">
    <source>
        <dbReference type="ARBA" id="ARBA00022737"/>
    </source>
</evidence>
<name>A0A926HUX3_9FIRM</name>
<protein>
    <submittedName>
        <fullName evidence="3">Acetyltransferase</fullName>
    </submittedName>
</protein>
<dbReference type="PROSITE" id="PS00101">
    <property type="entry name" value="HEXAPEP_TRANSFERASES"/>
    <property type="match status" value="1"/>
</dbReference>
<sequence length="192" mass="20211">MSIWIWLDGGVSYQQNKTRGQKISCWFGRRLALRHKNVTVHKTCRISPESRINPKGGTISIGAGTSVSYNTAIQGDVSIGCGSSVNANCTIVGYGKEGQVTIGSNVRIAANAMMIAGNHVFDDVNTPICKQGIRPAPITIHDDVWIAGRVNITAGVTIGKGAVIAAGAVVTKDIPPYSVAAGVPAKVIKMRI</sequence>
<proteinExistence type="predicted"/>
<dbReference type="InterPro" id="IPR051159">
    <property type="entry name" value="Hexapeptide_acetyltransf"/>
</dbReference>
<dbReference type="PANTHER" id="PTHR23416">
    <property type="entry name" value="SIALIC ACID SYNTHASE-RELATED"/>
    <property type="match status" value="1"/>
</dbReference>
<keyword evidence="2" id="KW-0677">Repeat</keyword>
<evidence type="ECO:0000256" key="1">
    <source>
        <dbReference type="ARBA" id="ARBA00022679"/>
    </source>
</evidence>
<dbReference type="RefSeq" id="WP_249313416.1">
    <property type="nucleotide sequence ID" value="NZ_JACRSU010000003.1"/>
</dbReference>
<dbReference type="CDD" id="cd04647">
    <property type="entry name" value="LbH_MAT_like"/>
    <property type="match status" value="1"/>
</dbReference>
<dbReference type="SUPFAM" id="SSF51161">
    <property type="entry name" value="Trimeric LpxA-like enzymes"/>
    <property type="match status" value="1"/>
</dbReference>
<dbReference type="Proteomes" id="UP000611762">
    <property type="component" value="Unassembled WGS sequence"/>
</dbReference>
<reference evidence="3" key="1">
    <citation type="submission" date="2020-08" db="EMBL/GenBank/DDBJ databases">
        <title>Genome public.</title>
        <authorList>
            <person name="Liu C."/>
            <person name="Sun Q."/>
        </authorList>
    </citation>
    <scope>NUCLEOTIDE SEQUENCE</scope>
    <source>
        <strain evidence="3">H8</strain>
    </source>
</reference>
<gene>
    <name evidence="3" type="ORF">H8698_08560</name>
</gene>
<evidence type="ECO:0000313" key="3">
    <source>
        <dbReference type="EMBL" id="MBC8541022.1"/>
    </source>
</evidence>
<dbReference type="GO" id="GO:0016740">
    <property type="term" value="F:transferase activity"/>
    <property type="evidence" value="ECO:0007669"/>
    <property type="project" value="UniProtKB-KW"/>
</dbReference>
<dbReference type="InterPro" id="IPR011004">
    <property type="entry name" value="Trimer_LpxA-like_sf"/>
</dbReference>
<keyword evidence="1" id="KW-0808">Transferase</keyword>
<dbReference type="AlphaFoldDB" id="A0A926HUX3"/>
<dbReference type="Gene3D" id="2.160.10.10">
    <property type="entry name" value="Hexapeptide repeat proteins"/>
    <property type="match status" value="1"/>
</dbReference>
<comment type="caution">
    <text evidence="3">The sequence shown here is derived from an EMBL/GenBank/DDBJ whole genome shotgun (WGS) entry which is preliminary data.</text>
</comment>
<accession>A0A926HUX3</accession>